<dbReference type="InterPro" id="IPR029044">
    <property type="entry name" value="Nucleotide-diphossugar_trans"/>
</dbReference>
<organism evidence="2 3">
    <name type="scientific">Metallosphaera yellowstonensis MK1</name>
    <dbReference type="NCBI Taxonomy" id="671065"/>
    <lineage>
        <taxon>Archaea</taxon>
        <taxon>Thermoproteota</taxon>
        <taxon>Thermoprotei</taxon>
        <taxon>Sulfolobales</taxon>
        <taxon>Sulfolobaceae</taxon>
        <taxon>Metallosphaera</taxon>
    </lineage>
</organism>
<evidence type="ECO:0000313" key="2">
    <source>
        <dbReference type="EMBL" id="EHP71216.1"/>
    </source>
</evidence>
<dbReference type="STRING" id="671065.MetMK1DRAFT_00000250"/>
<dbReference type="Proteomes" id="UP000003980">
    <property type="component" value="Unassembled WGS sequence"/>
</dbReference>
<keyword evidence="2" id="KW-0808">Transferase</keyword>
<gene>
    <name evidence="2" type="ORF">MetMK1DRAFT_00000250</name>
</gene>
<dbReference type="SUPFAM" id="SSF53448">
    <property type="entry name" value="Nucleotide-diphospho-sugar transferases"/>
    <property type="match status" value="1"/>
</dbReference>
<dbReference type="RefSeq" id="WP_009069287.1">
    <property type="nucleotide sequence ID" value="NZ_JH597755.1"/>
</dbReference>
<dbReference type="eggNOG" id="arCOG01398">
    <property type="taxonomic scope" value="Archaea"/>
</dbReference>
<dbReference type="HOGENOM" id="CLU_820443_0_0_2"/>
<evidence type="ECO:0000259" key="1">
    <source>
        <dbReference type="Pfam" id="PF00535"/>
    </source>
</evidence>
<dbReference type="EMBL" id="JH597755">
    <property type="protein sequence ID" value="EHP71216.1"/>
    <property type="molecule type" value="Genomic_DNA"/>
</dbReference>
<dbReference type="Gene3D" id="3.90.550.10">
    <property type="entry name" value="Spore Coat Polysaccharide Biosynthesis Protein SpsA, Chain A"/>
    <property type="match status" value="2"/>
</dbReference>
<dbReference type="Pfam" id="PF00535">
    <property type="entry name" value="Glycos_transf_2"/>
    <property type="match status" value="1"/>
</dbReference>
<feature type="domain" description="Glycosyltransferase 2-like" evidence="1">
    <location>
        <begin position="5"/>
        <end position="138"/>
    </location>
</feature>
<dbReference type="InterPro" id="IPR001173">
    <property type="entry name" value="Glyco_trans_2-like"/>
</dbReference>
<dbReference type="OrthoDB" id="44225at2157"/>
<dbReference type="AlphaFoldDB" id="H2C0F4"/>
<keyword evidence="3" id="KW-1185">Reference proteome</keyword>
<accession>H2C0F4</accession>
<protein>
    <submittedName>
        <fullName evidence="2">Glycosyl transferase family 2</fullName>
    </submittedName>
</protein>
<evidence type="ECO:0000313" key="3">
    <source>
        <dbReference type="Proteomes" id="UP000003980"/>
    </source>
</evidence>
<dbReference type="GO" id="GO:0016740">
    <property type="term" value="F:transferase activity"/>
    <property type="evidence" value="ECO:0007669"/>
    <property type="project" value="UniProtKB-KW"/>
</dbReference>
<proteinExistence type="predicted"/>
<reference evidence="2 3" key="1">
    <citation type="submission" date="2012-01" db="EMBL/GenBank/DDBJ databases">
        <title>Improved High-Quality Draft sequence of Metallosphaera yellowstonensis MK1.</title>
        <authorList>
            <consortium name="US DOE Joint Genome Institute"/>
            <person name="Lucas S."/>
            <person name="Han J."/>
            <person name="Cheng J.-F."/>
            <person name="Goodwin L."/>
            <person name="Pitluck S."/>
            <person name="Peters L."/>
            <person name="Teshima H."/>
            <person name="Detter J.C."/>
            <person name="Han C."/>
            <person name="Tapia R."/>
            <person name="Land M."/>
            <person name="Hauser L."/>
            <person name="Kyrpides N."/>
            <person name="Kozubal M."/>
            <person name="Macur R.E."/>
            <person name="Jay Z."/>
            <person name="Inskeep W."/>
            <person name="Woyke T."/>
        </authorList>
    </citation>
    <scope>NUCLEOTIDE SEQUENCE [LARGE SCALE GENOMIC DNA]</scope>
    <source>
        <strain evidence="2 3">MK1</strain>
    </source>
</reference>
<name>H2C0F4_9CREN</name>
<sequence length="331" mass="38455">MKSAVIITVYKRYKYIDEALNSVLSQTVKPDQIIIVADNPKMLNNSINATVIEADYPQLGKKMFDAIKALRDDIDIVYFLEDDDMFHKNKIEYINKIFEKRRDIVTVHNSRKLVDENGIDLNYELDKIPFEIEIRKDNIVQIIRENYFLLSNNSSLSIRKDTLKKIKNYIAQIDISVDLVIIYFSLVFGKLLHIPEKLTYFRVGSGSSTIGNTHSSDEFNERKGKIVCTFNRTVNDLLKIYSMLPDCESCKKIIKRDLLYLYLYLSAENNFVNCDYKVKVPSLVRIFVLTLDYYLKNIISTKDLYNVTKGVLAQLILGKKKVSEMRSKKGY</sequence>